<keyword evidence="1" id="KW-0479">Metal-binding</keyword>
<dbReference type="Gene3D" id="3.30.40.10">
    <property type="entry name" value="Zinc/RING finger domain, C3HC4 (zinc finger)"/>
    <property type="match status" value="2"/>
</dbReference>
<evidence type="ECO:0000256" key="4">
    <source>
        <dbReference type="PROSITE-ProRule" id="PRU00228"/>
    </source>
</evidence>
<dbReference type="FunFam" id="3.30.40.10:FF:000489">
    <property type="entry name" value="E3 ubiquitin-protein ligase PRT1"/>
    <property type="match status" value="1"/>
</dbReference>
<feature type="domain" description="RING-type" evidence="6">
    <location>
        <begin position="185"/>
        <end position="222"/>
    </location>
</feature>
<evidence type="ECO:0000313" key="8">
    <source>
        <dbReference type="EMBL" id="KAI9182350.1"/>
    </source>
</evidence>
<keyword evidence="3" id="KW-0862">Zinc</keyword>
<evidence type="ECO:0000259" key="6">
    <source>
        <dbReference type="PROSITE" id="PS50089"/>
    </source>
</evidence>
<dbReference type="InterPro" id="IPR000433">
    <property type="entry name" value="Znf_ZZ"/>
</dbReference>
<dbReference type="SUPFAM" id="SSF57850">
    <property type="entry name" value="RING/U-box"/>
    <property type="match status" value="3"/>
</dbReference>
<evidence type="ECO:0000256" key="1">
    <source>
        <dbReference type="ARBA" id="ARBA00022723"/>
    </source>
</evidence>
<dbReference type="InterPro" id="IPR001841">
    <property type="entry name" value="Znf_RING"/>
</dbReference>
<dbReference type="AlphaFoldDB" id="A0AAD5J623"/>
<reference evidence="8" key="2">
    <citation type="submission" date="2023-02" db="EMBL/GenBank/DDBJ databases">
        <authorList>
            <person name="Swenson N.G."/>
            <person name="Wegrzyn J.L."/>
            <person name="Mcevoy S.L."/>
        </authorList>
    </citation>
    <scope>NUCLEOTIDE SEQUENCE</scope>
    <source>
        <strain evidence="8">91603</strain>
        <tissue evidence="8">Leaf</tissue>
    </source>
</reference>
<evidence type="ECO:0000313" key="9">
    <source>
        <dbReference type="Proteomes" id="UP001064489"/>
    </source>
</evidence>
<dbReference type="FunFam" id="3.30.60.90:FF:000014">
    <property type="entry name" value="E3 ubiquitin-protein ligase PRT1"/>
    <property type="match status" value="1"/>
</dbReference>
<comment type="caution">
    <text evidence="8">The sequence shown here is derived from an EMBL/GenBank/DDBJ whole genome shotgun (WGS) entry which is preliminary data.</text>
</comment>
<dbReference type="Pfam" id="PF13445">
    <property type="entry name" value="zf-RING_UBOX"/>
    <property type="match status" value="1"/>
</dbReference>
<dbReference type="PROSITE" id="PS50135">
    <property type="entry name" value="ZF_ZZ_2"/>
    <property type="match status" value="1"/>
</dbReference>
<dbReference type="SMART" id="SM00184">
    <property type="entry name" value="RING"/>
    <property type="match status" value="2"/>
</dbReference>
<feature type="domain" description="ZZ-type" evidence="7">
    <location>
        <begin position="302"/>
        <end position="366"/>
    </location>
</feature>
<dbReference type="PROSITE" id="PS50089">
    <property type="entry name" value="ZF_RING_2"/>
    <property type="match status" value="2"/>
</dbReference>
<keyword evidence="2 4" id="KW-0863">Zinc-finger</keyword>
<dbReference type="SMART" id="SM00291">
    <property type="entry name" value="ZnF_ZZ"/>
    <property type="match status" value="1"/>
</dbReference>
<dbReference type="InterPro" id="IPR017907">
    <property type="entry name" value="Znf_RING_CS"/>
</dbReference>
<dbReference type="InterPro" id="IPR027370">
    <property type="entry name" value="Znf-RING_euk"/>
</dbReference>
<feature type="compositionally biased region" description="Polar residues" evidence="5">
    <location>
        <begin position="399"/>
        <end position="410"/>
    </location>
</feature>
<dbReference type="GO" id="GO:0008270">
    <property type="term" value="F:zinc ion binding"/>
    <property type="evidence" value="ECO:0007669"/>
    <property type="project" value="UniProtKB-KW"/>
</dbReference>
<protein>
    <recommendedName>
        <fullName evidence="10">E3 ubiquitin-protein ligase PRT1</fullName>
    </recommendedName>
</protein>
<sequence>MDNQTVNNVVDADAESEDISESFLCCICLDLLYKPIVLSCGHISCFWCVHKSMSIIYKSHCPICRHTYNHFPSICLMLHLLLSKINPIAYKRREKQILEEEKTMGSFSPQFDSHSCQPLLDHMGNSAQSFTIVNESTSEGGIHENNGTTIPVQSSGGTVAIMEKNSPKNKLNGNRKQIAVTDVLCSACKQLLIHPVALNCGHVYCETCIIKQTDEKIRCQICLCLNPKGCPKVCLELDRLLEEQFSKEYALRKDAIQPNKVQSNHESATTCSMEAGKLGFNASFLSTGEQLPMWADPRSKIYFGVGCDYCGMYPIIGDRYKCKDCMEAVGFDLCGDCYNTRSKLPGRFNQKHTQEHKLELVKPIVIHNVMRGLMTGQLEDGSSALILANDIFAPVSDDVQPQENTSNTDNIIEENESEPAS</sequence>
<feature type="region of interest" description="Disordered" evidence="5">
    <location>
        <begin position="397"/>
        <end position="421"/>
    </location>
</feature>
<dbReference type="PANTHER" id="PTHR15898">
    <property type="entry name" value="BIFUNCTIONAL APOPTOSIS REGULATOR"/>
    <property type="match status" value="1"/>
</dbReference>
<organism evidence="8 9">
    <name type="scientific">Acer negundo</name>
    <name type="common">Box elder</name>
    <dbReference type="NCBI Taxonomy" id="4023"/>
    <lineage>
        <taxon>Eukaryota</taxon>
        <taxon>Viridiplantae</taxon>
        <taxon>Streptophyta</taxon>
        <taxon>Embryophyta</taxon>
        <taxon>Tracheophyta</taxon>
        <taxon>Spermatophyta</taxon>
        <taxon>Magnoliopsida</taxon>
        <taxon>eudicotyledons</taxon>
        <taxon>Gunneridae</taxon>
        <taxon>Pentapetalae</taxon>
        <taxon>rosids</taxon>
        <taxon>malvids</taxon>
        <taxon>Sapindales</taxon>
        <taxon>Sapindaceae</taxon>
        <taxon>Hippocastanoideae</taxon>
        <taxon>Acereae</taxon>
        <taxon>Acer</taxon>
    </lineage>
</organism>
<accession>A0AAD5J623</accession>
<keyword evidence="9" id="KW-1185">Reference proteome</keyword>
<dbReference type="PROSITE" id="PS00518">
    <property type="entry name" value="ZF_RING_1"/>
    <property type="match status" value="1"/>
</dbReference>
<gene>
    <name evidence="8" type="ORF">LWI28_024491</name>
</gene>
<dbReference type="GO" id="GO:0043161">
    <property type="term" value="P:proteasome-mediated ubiquitin-dependent protein catabolic process"/>
    <property type="evidence" value="ECO:0007669"/>
    <property type="project" value="TreeGrafter"/>
</dbReference>
<dbReference type="PANTHER" id="PTHR15898:SF13">
    <property type="entry name" value="BIFUNCTIONAL APOPTOSIS REGULATOR"/>
    <property type="match status" value="1"/>
</dbReference>
<dbReference type="InterPro" id="IPR043145">
    <property type="entry name" value="Znf_ZZ_sf"/>
</dbReference>
<dbReference type="GO" id="GO:0061630">
    <property type="term" value="F:ubiquitin protein ligase activity"/>
    <property type="evidence" value="ECO:0007669"/>
    <property type="project" value="TreeGrafter"/>
</dbReference>
<reference evidence="8" key="1">
    <citation type="journal article" date="2022" name="Plant J.">
        <title>Strategies of tolerance reflected in two North American maple genomes.</title>
        <authorList>
            <person name="McEvoy S.L."/>
            <person name="Sezen U.U."/>
            <person name="Trouern-Trend A."/>
            <person name="McMahon S.M."/>
            <person name="Schaberg P.G."/>
            <person name="Yang J."/>
            <person name="Wegrzyn J.L."/>
            <person name="Swenson N.G."/>
        </authorList>
    </citation>
    <scope>NUCLEOTIDE SEQUENCE</scope>
    <source>
        <strain evidence="8">91603</strain>
    </source>
</reference>
<name>A0AAD5J623_ACENE</name>
<evidence type="ECO:0008006" key="10">
    <source>
        <dbReference type="Google" id="ProtNLM"/>
    </source>
</evidence>
<dbReference type="Pfam" id="PF00569">
    <property type="entry name" value="ZZ"/>
    <property type="match status" value="1"/>
</dbReference>
<feature type="domain" description="RING-type" evidence="6">
    <location>
        <begin position="25"/>
        <end position="65"/>
    </location>
</feature>
<dbReference type="InterPro" id="IPR013083">
    <property type="entry name" value="Znf_RING/FYVE/PHD"/>
</dbReference>
<proteinExistence type="predicted"/>
<evidence type="ECO:0000256" key="5">
    <source>
        <dbReference type="SAM" id="MobiDB-lite"/>
    </source>
</evidence>
<dbReference type="Proteomes" id="UP001064489">
    <property type="component" value="Chromosome 4"/>
</dbReference>
<dbReference type="Pfam" id="PF13920">
    <property type="entry name" value="zf-C3HC4_3"/>
    <property type="match status" value="1"/>
</dbReference>
<feature type="compositionally biased region" description="Acidic residues" evidence="5">
    <location>
        <begin position="411"/>
        <end position="421"/>
    </location>
</feature>
<evidence type="ECO:0000256" key="2">
    <source>
        <dbReference type="ARBA" id="ARBA00022771"/>
    </source>
</evidence>
<dbReference type="Gene3D" id="3.30.60.90">
    <property type="match status" value="1"/>
</dbReference>
<dbReference type="EMBL" id="JAJSOW010000101">
    <property type="protein sequence ID" value="KAI9182350.1"/>
    <property type="molecule type" value="Genomic_DNA"/>
</dbReference>
<evidence type="ECO:0000256" key="3">
    <source>
        <dbReference type="ARBA" id="ARBA00022833"/>
    </source>
</evidence>
<evidence type="ECO:0000259" key="7">
    <source>
        <dbReference type="PROSITE" id="PS50135"/>
    </source>
</evidence>